<evidence type="ECO:0000256" key="13">
    <source>
        <dbReference type="ARBA" id="ARBA00022803"/>
    </source>
</evidence>
<evidence type="ECO:0000256" key="8">
    <source>
        <dbReference type="ARBA" id="ARBA00022723"/>
    </source>
</evidence>
<dbReference type="GO" id="GO:0000266">
    <property type="term" value="P:mitochondrial fission"/>
    <property type="evidence" value="ECO:0007669"/>
    <property type="project" value="InterPro"/>
</dbReference>
<keyword evidence="7" id="KW-0812">Transmembrane</keyword>
<gene>
    <name evidence="22" type="ORF">BN1708_011489</name>
</gene>
<keyword evidence="15" id="KW-1133">Transmembrane helix</keyword>
<evidence type="ECO:0000256" key="5">
    <source>
        <dbReference type="ARBA" id="ARBA00014314"/>
    </source>
</evidence>
<keyword evidence="17" id="KW-0472">Membrane</keyword>
<dbReference type="SUPFAM" id="SSF57850">
    <property type="entry name" value="RING/U-box"/>
    <property type="match status" value="1"/>
</dbReference>
<feature type="compositionally biased region" description="Low complexity" evidence="20">
    <location>
        <begin position="339"/>
        <end position="351"/>
    </location>
</feature>
<dbReference type="GO" id="GO:0000422">
    <property type="term" value="P:autophagy of mitochondrion"/>
    <property type="evidence" value="ECO:0007669"/>
    <property type="project" value="TreeGrafter"/>
</dbReference>
<dbReference type="EMBL" id="CVQH01006669">
    <property type="protein sequence ID" value="CRK15644.1"/>
    <property type="molecule type" value="Genomic_DNA"/>
</dbReference>
<keyword evidence="8" id="KW-0479">Metal-binding</keyword>
<reference evidence="22 23" key="1">
    <citation type="submission" date="2015-05" db="EMBL/GenBank/DDBJ databases">
        <authorList>
            <person name="Wang D.B."/>
            <person name="Wang M."/>
        </authorList>
    </citation>
    <scope>NUCLEOTIDE SEQUENCE [LARGE SCALE GENOMIC DNA]</scope>
    <source>
        <strain evidence="22">VL1</strain>
    </source>
</reference>
<dbReference type="InterPro" id="IPR028058">
    <property type="entry name" value="Fis1_TPR_N"/>
</dbReference>
<dbReference type="GO" id="GO:0008270">
    <property type="term" value="F:zinc ion binding"/>
    <property type="evidence" value="ECO:0007669"/>
    <property type="project" value="UniProtKB-KW"/>
</dbReference>
<dbReference type="Pfam" id="PF13639">
    <property type="entry name" value="zf-RING_2"/>
    <property type="match status" value="1"/>
</dbReference>
<dbReference type="GO" id="GO:0005741">
    <property type="term" value="C:mitochondrial outer membrane"/>
    <property type="evidence" value="ECO:0007669"/>
    <property type="project" value="UniProtKB-SubCell"/>
</dbReference>
<dbReference type="GO" id="GO:0061630">
    <property type="term" value="F:ubiquitin protein ligase activity"/>
    <property type="evidence" value="ECO:0007669"/>
    <property type="project" value="UniProtKB-EC"/>
</dbReference>
<dbReference type="InterPro" id="IPR016543">
    <property type="entry name" value="Fis1"/>
</dbReference>
<dbReference type="SMART" id="SM00184">
    <property type="entry name" value="RING"/>
    <property type="match status" value="1"/>
</dbReference>
<dbReference type="Proteomes" id="UP000044602">
    <property type="component" value="Unassembled WGS sequence"/>
</dbReference>
<dbReference type="FunFam" id="3.30.40.10:FF:000127">
    <property type="entry name" value="E3 ubiquitin-protein ligase RNF181"/>
    <property type="match status" value="1"/>
</dbReference>
<evidence type="ECO:0000256" key="16">
    <source>
        <dbReference type="ARBA" id="ARBA00023128"/>
    </source>
</evidence>
<feature type="compositionally biased region" description="Gly residues" evidence="20">
    <location>
        <begin position="564"/>
        <end position="573"/>
    </location>
</feature>
<comment type="subcellular location">
    <subcellularLocation>
        <location evidence="2">Mitochondrion outer membrane</location>
        <topology evidence="2">Single-pass membrane protein</topology>
    </subcellularLocation>
</comment>
<keyword evidence="9" id="KW-0677">Repeat</keyword>
<accession>A0A0G4L0U6</accession>
<name>A0A0G4L0U6_VERLO</name>
<dbReference type="AlphaFoldDB" id="A0A0G4L0U6"/>
<dbReference type="PANTHER" id="PTHR13247:SF0">
    <property type="entry name" value="MITOCHONDRIAL FISSION 1 PROTEIN"/>
    <property type="match status" value="1"/>
</dbReference>
<evidence type="ECO:0000256" key="14">
    <source>
        <dbReference type="ARBA" id="ARBA00022833"/>
    </source>
</evidence>
<dbReference type="Pfam" id="PF14853">
    <property type="entry name" value="Fis1_TPR_C"/>
    <property type="match status" value="1"/>
</dbReference>
<dbReference type="PROSITE" id="PS50089">
    <property type="entry name" value="ZF_RING_2"/>
    <property type="match status" value="1"/>
</dbReference>
<evidence type="ECO:0000256" key="18">
    <source>
        <dbReference type="ARBA" id="ARBA00025016"/>
    </source>
</evidence>
<keyword evidence="6" id="KW-0808">Transferase</keyword>
<evidence type="ECO:0000256" key="11">
    <source>
        <dbReference type="ARBA" id="ARBA00022786"/>
    </source>
</evidence>
<dbReference type="InterPro" id="IPR013083">
    <property type="entry name" value="Znf_RING/FYVE/PHD"/>
</dbReference>
<evidence type="ECO:0000313" key="22">
    <source>
        <dbReference type="EMBL" id="CRK15644.1"/>
    </source>
</evidence>
<evidence type="ECO:0000256" key="12">
    <source>
        <dbReference type="ARBA" id="ARBA00022787"/>
    </source>
</evidence>
<feature type="domain" description="RING-type" evidence="21">
    <location>
        <begin position="510"/>
        <end position="551"/>
    </location>
</feature>
<feature type="compositionally biased region" description="Pro residues" evidence="20">
    <location>
        <begin position="746"/>
        <end position="755"/>
    </location>
</feature>
<dbReference type="GO" id="GO:0005778">
    <property type="term" value="C:peroxisomal membrane"/>
    <property type="evidence" value="ECO:0007669"/>
    <property type="project" value="TreeGrafter"/>
</dbReference>
<feature type="region of interest" description="Disordered" evidence="20">
    <location>
        <begin position="558"/>
        <end position="755"/>
    </location>
</feature>
<feature type="compositionally biased region" description="Low complexity" evidence="20">
    <location>
        <begin position="574"/>
        <end position="585"/>
    </location>
</feature>
<sequence length="755" mass="82042">MVSELPYALDAELPLKASELQVLRAQYEKEGDMVGVQTRFNYAWGLVKSDSRNDQQLGVRLLSEIFRVSPERRRECLYYLALGNYKLGNYGEARRYNDLLLEKEPANLQASNLRQLVDDKVAKEGLMGVAIDLTDPNVTCSTCSTRRRCHIILHKGTTRAPTSSYSRRYHRRLSIEHTLRLLTTSCGACHLRGLFLIYRPFRSTSIVSGLSIVCSNTDGKLDDSPIRISQENDPRDFHDAPSPLSSGDGPRGPRRADSDSDPDEADIEEHLHQGPHGFNIHRSTWGNPHGGERGGRQPPDPANGDQVIGRFLELLSTFGHGAQGGPDFDHDHPQRHPQPFGSSPFGSSGNVRTFTTRRGNGFTSFTIATGPIHVQGGGRARAFGRPSEDQAQGQGNDDFQSVFSNILTGAGPPQQPHGEDVPGQGPRPRAAGAQNLAASLHQILNMLAPGNGQFGDAVYTQEALDRIISNMMETNPPSNAAPPASEDAIGKLQRKAVDDEMLGPEGMAECTICIDELKKGEEVVYLPCKHWFHDTCVVMWLKEHNTCPICRTPIEERTESASGGQQGDGGEGSGRPAPGPSSSAPPGGGQPPPFFGFGMPSPHGDGAPPPNSTGGWGYAALPQPPHPSTRPVHTRQFHWSFQLPQNGPAGNTRGDGSSRSPRGYDIFPPRPYDSQSSSRQSSQRRHSMSPPATNTGSRTRQRSPTPSSWNREHQQAGTGQGQNQTQSQGGPLSWLRNRLSRSGPSDGPPPDGESR</sequence>
<dbReference type="EC" id="2.3.2.27" evidence="4"/>
<keyword evidence="11" id="KW-0833">Ubl conjugation pathway</keyword>
<dbReference type="GO" id="GO:0016567">
    <property type="term" value="P:protein ubiquitination"/>
    <property type="evidence" value="ECO:0007669"/>
    <property type="project" value="UniProtKB-ARBA"/>
</dbReference>
<evidence type="ECO:0000256" key="15">
    <source>
        <dbReference type="ARBA" id="ARBA00022989"/>
    </source>
</evidence>
<evidence type="ECO:0000259" key="21">
    <source>
        <dbReference type="PROSITE" id="PS50089"/>
    </source>
</evidence>
<feature type="region of interest" description="Disordered" evidence="20">
    <location>
        <begin position="377"/>
        <end position="431"/>
    </location>
</feature>
<evidence type="ECO:0000256" key="10">
    <source>
        <dbReference type="ARBA" id="ARBA00022771"/>
    </source>
</evidence>
<evidence type="ECO:0000256" key="20">
    <source>
        <dbReference type="SAM" id="MobiDB-lite"/>
    </source>
</evidence>
<feature type="compositionally biased region" description="Low complexity" evidence="20">
    <location>
        <begin position="595"/>
        <end position="604"/>
    </location>
</feature>
<dbReference type="Gene3D" id="3.30.40.10">
    <property type="entry name" value="Zinc/RING finger domain, C3HC4 (zinc finger)"/>
    <property type="match status" value="1"/>
</dbReference>
<dbReference type="FunFam" id="1.25.40.10:FF:000179">
    <property type="entry name" value="Mitochondrial fission 1 protein"/>
    <property type="match status" value="1"/>
</dbReference>
<comment type="function">
    <text evidence="18">Has a role in mitochondrial fission. Has a role in outer membrane fission but not matrix separation.</text>
</comment>
<feature type="compositionally biased region" description="Polar residues" evidence="20">
    <location>
        <begin position="389"/>
        <end position="407"/>
    </location>
</feature>
<evidence type="ECO:0000256" key="3">
    <source>
        <dbReference type="ARBA" id="ARBA00008937"/>
    </source>
</evidence>
<protein>
    <recommendedName>
        <fullName evidence="5">Mitochondrial fission 1 protein</fullName>
        <ecNumber evidence="4">2.3.2.27</ecNumber>
    </recommendedName>
</protein>
<dbReference type="PANTHER" id="PTHR13247">
    <property type="entry name" value="TETRATRICOPEPTIDE REPEAT PROTEIN 11 TPR REPEAT PROTEIN 11"/>
    <property type="match status" value="1"/>
</dbReference>
<comment type="catalytic activity">
    <reaction evidence="1">
        <text>S-ubiquitinyl-[E2 ubiquitin-conjugating enzyme]-L-cysteine + [acceptor protein]-L-lysine = [E2 ubiquitin-conjugating enzyme]-L-cysteine + N(6)-ubiquitinyl-[acceptor protein]-L-lysine.</text>
        <dbReference type="EC" id="2.3.2.27"/>
    </reaction>
</comment>
<keyword evidence="12" id="KW-1000">Mitochondrion outer membrane</keyword>
<feature type="compositionally biased region" description="Polar residues" evidence="20">
    <location>
        <begin position="637"/>
        <end position="660"/>
    </location>
</feature>
<dbReference type="InterPro" id="IPR001841">
    <property type="entry name" value="Znf_RING"/>
</dbReference>
<evidence type="ECO:0000256" key="2">
    <source>
        <dbReference type="ARBA" id="ARBA00004572"/>
    </source>
</evidence>
<dbReference type="GO" id="GO:0016559">
    <property type="term" value="P:peroxisome fission"/>
    <property type="evidence" value="ECO:0007669"/>
    <property type="project" value="TreeGrafter"/>
</dbReference>
<evidence type="ECO:0000256" key="19">
    <source>
        <dbReference type="PROSITE-ProRule" id="PRU00175"/>
    </source>
</evidence>
<feature type="compositionally biased region" description="Basic and acidic residues" evidence="20">
    <location>
        <begin position="221"/>
        <end position="239"/>
    </location>
</feature>
<keyword evidence="16" id="KW-0496">Mitochondrion</keyword>
<comment type="similarity">
    <text evidence="3">Belongs to the FIS1 family.</text>
</comment>
<dbReference type="InterPro" id="IPR033745">
    <property type="entry name" value="Fis1_cytosol"/>
</dbReference>
<dbReference type="STRING" id="100787.A0A0G4L0U6"/>
<evidence type="ECO:0000256" key="1">
    <source>
        <dbReference type="ARBA" id="ARBA00000900"/>
    </source>
</evidence>
<evidence type="ECO:0000256" key="17">
    <source>
        <dbReference type="ARBA" id="ARBA00023136"/>
    </source>
</evidence>
<dbReference type="SUPFAM" id="SSF48452">
    <property type="entry name" value="TPR-like"/>
    <property type="match status" value="1"/>
</dbReference>
<evidence type="ECO:0000256" key="7">
    <source>
        <dbReference type="ARBA" id="ARBA00022692"/>
    </source>
</evidence>
<proteinExistence type="inferred from homology"/>
<feature type="region of interest" description="Disordered" evidence="20">
    <location>
        <begin position="221"/>
        <end position="306"/>
    </location>
</feature>
<evidence type="ECO:0000256" key="9">
    <source>
        <dbReference type="ARBA" id="ARBA00022737"/>
    </source>
</evidence>
<dbReference type="InterPro" id="IPR011990">
    <property type="entry name" value="TPR-like_helical_dom_sf"/>
</dbReference>
<evidence type="ECO:0000313" key="23">
    <source>
        <dbReference type="Proteomes" id="UP000044602"/>
    </source>
</evidence>
<feature type="compositionally biased region" description="Low complexity" evidence="20">
    <location>
        <begin position="715"/>
        <end position="730"/>
    </location>
</feature>
<keyword evidence="10 19" id="KW-0863">Zinc-finger</keyword>
<evidence type="ECO:0000256" key="6">
    <source>
        <dbReference type="ARBA" id="ARBA00022679"/>
    </source>
</evidence>
<dbReference type="Pfam" id="PF14852">
    <property type="entry name" value="Fis1_TPR_N"/>
    <property type="match status" value="1"/>
</dbReference>
<dbReference type="Gene3D" id="1.25.40.10">
    <property type="entry name" value="Tetratricopeptide repeat domain"/>
    <property type="match status" value="1"/>
</dbReference>
<dbReference type="InterPro" id="IPR028061">
    <property type="entry name" value="Fis1_TPR_C"/>
</dbReference>
<dbReference type="CDD" id="cd12212">
    <property type="entry name" value="Fis1"/>
    <property type="match status" value="1"/>
</dbReference>
<organism evidence="22 23">
    <name type="scientific">Verticillium longisporum</name>
    <name type="common">Verticillium dahliae var. longisporum</name>
    <dbReference type="NCBI Taxonomy" id="100787"/>
    <lineage>
        <taxon>Eukaryota</taxon>
        <taxon>Fungi</taxon>
        <taxon>Dikarya</taxon>
        <taxon>Ascomycota</taxon>
        <taxon>Pezizomycotina</taxon>
        <taxon>Sordariomycetes</taxon>
        <taxon>Hypocreomycetidae</taxon>
        <taxon>Glomerellales</taxon>
        <taxon>Plectosphaerellaceae</taxon>
        <taxon>Verticillium</taxon>
    </lineage>
</organism>
<keyword evidence="23" id="KW-1185">Reference proteome</keyword>
<keyword evidence="13" id="KW-0802">TPR repeat</keyword>
<keyword evidence="14" id="KW-0862">Zinc</keyword>
<evidence type="ECO:0000256" key="4">
    <source>
        <dbReference type="ARBA" id="ARBA00012483"/>
    </source>
</evidence>
<feature type="region of interest" description="Disordered" evidence="20">
    <location>
        <begin position="318"/>
        <end position="351"/>
    </location>
</feature>